<dbReference type="FunFam" id="3.10.250.10:FF:000016">
    <property type="entry name" value="Scavenger receptor cysteine-rich protein type 12"/>
    <property type="match status" value="1"/>
</dbReference>
<dbReference type="SMART" id="SM00202">
    <property type="entry name" value="SR"/>
    <property type="match status" value="6"/>
</dbReference>
<feature type="disulfide bond" evidence="9">
    <location>
        <begin position="564"/>
        <end position="625"/>
    </location>
</feature>
<dbReference type="PROSITE" id="PS50287">
    <property type="entry name" value="SRCR_2"/>
    <property type="match status" value="5"/>
</dbReference>
<feature type="region of interest" description="Disordered" evidence="10">
    <location>
        <begin position="695"/>
        <end position="743"/>
    </location>
</feature>
<evidence type="ECO:0000256" key="9">
    <source>
        <dbReference type="PROSITE-ProRule" id="PRU00196"/>
    </source>
</evidence>
<dbReference type="InterPro" id="IPR050912">
    <property type="entry name" value="LOX-like_protein"/>
</dbReference>
<dbReference type="Pfam" id="PF00530">
    <property type="entry name" value="SRCR"/>
    <property type="match status" value="6"/>
</dbReference>
<feature type="disulfide bond" evidence="9">
    <location>
        <begin position="310"/>
        <end position="320"/>
    </location>
</feature>
<keyword evidence="4" id="KW-0677">Repeat</keyword>
<feature type="domain" description="SRCR" evidence="12">
    <location>
        <begin position="526"/>
        <end position="626"/>
    </location>
</feature>
<keyword evidence="2 11" id="KW-0812">Transmembrane</keyword>
<feature type="disulfide bond" evidence="9">
    <location>
        <begin position="75"/>
        <end position="136"/>
    </location>
</feature>
<feature type="domain" description="SRCR" evidence="12">
    <location>
        <begin position="341"/>
        <end position="498"/>
    </location>
</feature>
<feature type="disulfide bond" evidence="9">
    <location>
        <begin position="595"/>
        <end position="605"/>
    </location>
</feature>
<evidence type="ECO:0000313" key="14">
    <source>
        <dbReference type="Proteomes" id="UP000052978"/>
    </source>
</evidence>
<organism evidence="13 14">
    <name type="scientific">Myotis brandtii</name>
    <name type="common">Brandt's bat</name>
    <dbReference type="NCBI Taxonomy" id="109478"/>
    <lineage>
        <taxon>Eukaryota</taxon>
        <taxon>Metazoa</taxon>
        <taxon>Chordata</taxon>
        <taxon>Craniata</taxon>
        <taxon>Vertebrata</taxon>
        <taxon>Euteleostomi</taxon>
        <taxon>Mammalia</taxon>
        <taxon>Eutheria</taxon>
        <taxon>Laurasiatheria</taxon>
        <taxon>Chiroptera</taxon>
        <taxon>Yangochiroptera</taxon>
        <taxon>Vespertilionidae</taxon>
        <taxon>Myotis</taxon>
    </lineage>
</organism>
<keyword evidence="13" id="KW-0675">Receptor</keyword>
<comment type="subcellular location">
    <subcellularLocation>
        <location evidence="1">Membrane</location>
        <topology evidence="1">Single-pass membrane protein</topology>
    </subcellularLocation>
</comment>
<feature type="disulfide bond" evidence="9">
    <location>
        <begin position="106"/>
        <end position="116"/>
    </location>
</feature>
<keyword evidence="3" id="KW-0732">Signal</keyword>
<feature type="compositionally biased region" description="Acidic residues" evidence="10">
    <location>
        <begin position="707"/>
        <end position="739"/>
    </location>
</feature>
<keyword evidence="5 11" id="KW-1133">Transmembrane helix</keyword>
<dbReference type="PANTHER" id="PTHR45817:SF9">
    <property type="entry name" value="SRCR DOMAIN-CONTAINING PROTEIN"/>
    <property type="match status" value="1"/>
</dbReference>
<dbReference type="AlphaFoldDB" id="S7NFM4"/>
<reference evidence="13 14" key="1">
    <citation type="journal article" date="2013" name="Nat. Commun.">
        <title>Genome analysis reveals insights into physiology and longevity of the Brandt's bat Myotis brandtii.</title>
        <authorList>
            <person name="Seim I."/>
            <person name="Fang X."/>
            <person name="Xiong Z."/>
            <person name="Lobanov A.V."/>
            <person name="Huang Z."/>
            <person name="Ma S."/>
            <person name="Feng Y."/>
            <person name="Turanov A.A."/>
            <person name="Zhu Y."/>
            <person name="Lenz T.L."/>
            <person name="Gerashchenko M.V."/>
            <person name="Fan D."/>
            <person name="Hee Yim S."/>
            <person name="Yao X."/>
            <person name="Jordan D."/>
            <person name="Xiong Y."/>
            <person name="Ma Y."/>
            <person name="Lyapunov A.N."/>
            <person name="Chen G."/>
            <person name="Kulakova O.I."/>
            <person name="Sun Y."/>
            <person name="Lee S.G."/>
            <person name="Bronson R.T."/>
            <person name="Moskalev A.A."/>
            <person name="Sunyaev S.R."/>
            <person name="Zhang G."/>
            <person name="Krogh A."/>
            <person name="Wang J."/>
            <person name="Gladyshev V.N."/>
        </authorList>
    </citation>
    <scope>NUCLEOTIDE SEQUENCE [LARGE SCALE GENOMIC DNA]</scope>
</reference>
<feature type="domain" description="SRCR" evidence="12">
    <location>
        <begin position="144"/>
        <end position="236"/>
    </location>
</feature>
<dbReference type="InterPro" id="IPR001190">
    <property type="entry name" value="SRCR"/>
</dbReference>
<evidence type="ECO:0000256" key="1">
    <source>
        <dbReference type="ARBA" id="ARBA00004167"/>
    </source>
</evidence>
<keyword evidence="14" id="KW-1185">Reference proteome</keyword>
<evidence type="ECO:0000256" key="11">
    <source>
        <dbReference type="SAM" id="Phobius"/>
    </source>
</evidence>
<evidence type="ECO:0000256" key="3">
    <source>
        <dbReference type="ARBA" id="ARBA00022729"/>
    </source>
</evidence>
<feature type="disulfide bond" evidence="9">
    <location>
        <begin position="551"/>
        <end position="615"/>
    </location>
</feature>
<evidence type="ECO:0000313" key="13">
    <source>
        <dbReference type="EMBL" id="EPQ16071.1"/>
    </source>
</evidence>
<dbReference type="GO" id="GO:0005615">
    <property type="term" value="C:extracellular space"/>
    <property type="evidence" value="ECO:0007669"/>
    <property type="project" value="TreeGrafter"/>
</dbReference>
<name>S7NFM4_MYOBR</name>
<keyword evidence="7 9" id="KW-1015">Disulfide bond</keyword>
<feature type="domain" description="SRCR" evidence="12">
    <location>
        <begin position="241"/>
        <end position="339"/>
    </location>
</feature>
<gene>
    <name evidence="13" type="ORF">D623_10024889</name>
</gene>
<feature type="disulfide bond" evidence="9">
    <location>
        <begin position="205"/>
        <end position="215"/>
    </location>
</feature>
<dbReference type="PROSITE" id="PS00420">
    <property type="entry name" value="SRCR_1"/>
    <property type="match status" value="1"/>
</dbReference>
<dbReference type="GO" id="GO:0004720">
    <property type="term" value="F:protein-lysine 6-oxidase activity"/>
    <property type="evidence" value="ECO:0007669"/>
    <property type="project" value="TreeGrafter"/>
</dbReference>
<evidence type="ECO:0000256" key="6">
    <source>
        <dbReference type="ARBA" id="ARBA00023136"/>
    </source>
</evidence>
<feature type="transmembrane region" description="Helical" evidence="11">
    <location>
        <begin position="641"/>
        <end position="665"/>
    </location>
</feature>
<sequence>MPRPSALGSPSTAPPLAPGGLAPLRLDCPSAGGPGNLKLANRYSECDGLVLVQHEGVWGHVCNQDWTLAEASVVCRQLGCGQAVGAPKYVPLPQERKQPVLHNVSCRGDESSLWECSLGAWTQTQCPHEWMVVALCFNGTFREIRLVKGRSPCSGLPEIRNLNGIDRLCGLHKTEATVFCQELGCGPALQASRQDAGTGGKYMTCQGTEPTIRNCRLNNNLRSGCDFQQDAEVVCSGHIEARLVGGEHPCAGRLEVRRGLTWGTVCDEDLDQATAHVVCRELQCGMAASTLPGAHFGQGSGSVWTEAFRCAGNESLLFHCPRAPGHQCGHGQDAGLRCSEFRLVNGSSSCEGRVELQVQGAWAPLCAAHWDLADATVLCHQLNCGSALAAPRGESVALRLHGGTQHCAGWLEVFYNGTWGAVCGNSLKDNSLSIICKQLGCGEQGWLENRPVPTGLGVSWVDNIECRRLQNSTLWQCPSAPWHPRSCAHGEEIWITCTGLSAKTTQDPGETLDCSATRSCPEEGSVRVSGGEDSCSGRVELWHEGSWGTVCDDSWDLADAEVVCRQLGCGRAISALAGAAFGPGSGPVWLDEGGCRGSEASLWGCPAEPWGHADCGHKEDAGVRCSRPALAPLPSLKAGTLPMIFCFVLGTLLGCVSLILGVQWYRRGTCRGFGMLGTRPSEVVYEDIGAVPMGEKVEGSSVPQDLVPEEDYDDAWEPEPGPEELEEEQEEEPEEEPEEGTALSSVGVHLCSAASAVLVLLYCSYVHGSALASAYI</sequence>
<evidence type="ECO:0000256" key="2">
    <source>
        <dbReference type="ARBA" id="ARBA00022692"/>
    </source>
</evidence>
<feature type="disulfide bond" evidence="9">
    <location>
        <begin position="62"/>
        <end position="126"/>
    </location>
</feature>
<dbReference type="Gene3D" id="3.10.250.10">
    <property type="entry name" value="SRCR-like domain"/>
    <property type="match status" value="6"/>
</dbReference>
<dbReference type="FunFam" id="3.10.250.10:FF:000012">
    <property type="entry name" value="CD163 molecule like 1"/>
    <property type="match status" value="1"/>
</dbReference>
<protein>
    <submittedName>
        <fullName evidence="13">Putative scavenger receptor cysteine-rich domain-containing protein LOC619207</fullName>
    </submittedName>
</protein>
<dbReference type="Proteomes" id="UP000052978">
    <property type="component" value="Unassembled WGS sequence"/>
</dbReference>
<dbReference type="GO" id="GO:0030199">
    <property type="term" value="P:collagen fibril organization"/>
    <property type="evidence" value="ECO:0007669"/>
    <property type="project" value="TreeGrafter"/>
</dbReference>
<feature type="domain" description="SRCR" evidence="12">
    <location>
        <begin position="37"/>
        <end position="137"/>
    </location>
</feature>
<evidence type="ECO:0000256" key="7">
    <source>
        <dbReference type="ARBA" id="ARBA00023157"/>
    </source>
</evidence>
<dbReference type="PANTHER" id="PTHR45817">
    <property type="entry name" value="LYSYL OXIDASE-LIKE-RELATED"/>
    <property type="match status" value="1"/>
</dbReference>
<evidence type="ECO:0000256" key="4">
    <source>
        <dbReference type="ARBA" id="ARBA00022737"/>
    </source>
</evidence>
<dbReference type="EMBL" id="KE164206">
    <property type="protein sequence ID" value="EPQ16071.1"/>
    <property type="molecule type" value="Genomic_DNA"/>
</dbReference>
<accession>S7NFM4</accession>
<evidence type="ECO:0000256" key="5">
    <source>
        <dbReference type="ARBA" id="ARBA00022989"/>
    </source>
</evidence>
<evidence type="ECO:0000256" key="10">
    <source>
        <dbReference type="SAM" id="MobiDB-lite"/>
    </source>
</evidence>
<evidence type="ECO:0000259" key="12">
    <source>
        <dbReference type="PROSITE" id="PS50287"/>
    </source>
</evidence>
<keyword evidence="6 11" id="KW-0472">Membrane</keyword>
<dbReference type="PRINTS" id="PR00258">
    <property type="entry name" value="SPERACTRCPTR"/>
</dbReference>
<dbReference type="GO" id="GO:0016020">
    <property type="term" value="C:membrane"/>
    <property type="evidence" value="ECO:0007669"/>
    <property type="project" value="UniProtKB-SubCell"/>
</dbReference>
<comment type="caution">
    <text evidence="9">Lacks conserved residue(s) required for the propagation of feature annotation.</text>
</comment>
<keyword evidence="8" id="KW-0325">Glycoprotein</keyword>
<dbReference type="SUPFAM" id="SSF56487">
    <property type="entry name" value="SRCR-like"/>
    <property type="match status" value="6"/>
</dbReference>
<dbReference type="FunFam" id="3.10.250.10:FF:000002">
    <property type="entry name" value="Scavenger receptor cysteine-rich type 1 protein M130"/>
    <property type="match status" value="2"/>
</dbReference>
<dbReference type="InterPro" id="IPR036772">
    <property type="entry name" value="SRCR-like_dom_sf"/>
</dbReference>
<dbReference type="FunFam" id="3.10.250.10:FF:000038">
    <property type="entry name" value="Scavenger receptor family member expressed on T cells 1"/>
    <property type="match status" value="1"/>
</dbReference>
<proteinExistence type="predicted"/>
<evidence type="ECO:0000256" key="8">
    <source>
        <dbReference type="ARBA" id="ARBA00023180"/>
    </source>
</evidence>